<keyword evidence="1" id="KW-1185">Reference proteome</keyword>
<dbReference type="RefSeq" id="XP_014680634.1">
    <property type="nucleotide sequence ID" value="XM_014825148.1"/>
</dbReference>
<reference evidence="2" key="1">
    <citation type="submission" date="2025-08" db="UniProtKB">
        <authorList>
            <consortium name="RefSeq"/>
        </authorList>
    </citation>
    <scope>IDENTIFICATION</scope>
</reference>
<evidence type="ECO:0000313" key="1">
    <source>
        <dbReference type="Proteomes" id="UP000695022"/>
    </source>
</evidence>
<evidence type="ECO:0000313" key="2">
    <source>
        <dbReference type="RefSeq" id="XP_014680634.1"/>
    </source>
</evidence>
<accession>A0ABM1F863</accession>
<organism evidence="1 2">
    <name type="scientific">Priapulus caudatus</name>
    <name type="common">Priapulid worm</name>
    <dbReference type="NCBI Taxonomy" id="37621"/>
    <lineage>
        <taxon>Eukaryota</taxon>
        <taxon>Metazoa</taxon>
        <taxon>Ecdysozoa</taxon>
        <taxon>Scalidophora</taxon>
        <taxon>Priapulida</taxon>
        <taxon>Priapulimorpha</taxon>
        <taxon>Priapulimorphida</taxon>
        <taxon>Priapulidae</taxon>
        <taxon>Priapulus</taxon>
    </lineage>
</organism>
<protein>
    <submittedName>
        <fullName evidence="2">Protein SSUH2 homolog</fullName>
    </submittedName>
</protein>
<dbReference type="InterPro" id="IPR052789">
    <property type="entry name" value="SSUH2_homolog"/>
</dbReference>
<sequence>MADYKDIGQLNEEDVREALLSYIAQNCCYGKGTAREMRINEIKLTSGLHYVLESYCEKRLSSWHQDAYTGQLIDGPHNGHPPSVWQVPCTASNLFANESKYVEVPHTCTVMPCHLCHASGYNPCHQCMGRGWRRCSSCRGSGRGMHSTNSSGSSHCISCHGHGMKKCHTCQGEGMILCVVCQGYKQVRNYIRLKIDYTNHVSEYVIERTEMPDHLIKNVEGQVILQQQFAAVSPLIGFLDGEMVEASIKMINDDKASHANEYILQQRQTLRAVPVSEVHCMWKGSAGQFWVYGNERKIHAPDYPDKCCCGCSVL</sequence>
<dbReference type="PANTHER" id="PTHR48465">
    <property type="entry name" value="PROTEIN SSUH2 HOMOLOG"/>
    <property type="match status" value="1"/>
</dbReference>
<proteinExistence type="predicted"/>
<name>A0ABM1F863_PRICU</name>
<dbReference type="Proteomes" id="UP000695022">
    <property type="component" value="Unplaced"/>
</dbReference>
<gene>
    <name evidence="2" type="primary">LOC106820642</name>
</gene>
<dbReference type="PANTHER" id="PTHR48465:SF1">
    <property type="entry name" value="PROTEIN SSUH2 HOMOLOG"/>
    <property type="match status" value="1"/>
</dbReference>
<dbReference type="GeneID" id="106820642"/>